<gene>
    <name evidence="2" type="ORF">PSHT_00609</name>
</gene>
<dbReference type="Proteomes" id="UP000238274">
    <property type="component" value="Unassembled WGS sequence"/>
</dbReference>
<name>A0A2S4WMM1_9BASI</name>
<feature type="region of interest" description="Disordered" evidence="1">
    <location>
        <begin position="400"/>
        <end position="424"/>
    </location>
</feature>
<evidence type="ECO:0000256" key="1">
    <source>
        <dbReference type="SAM" id="MobiDB-lite"/>
    </source>
</evidence>
<dbReference type="EMBL" id="PKSM01000004">
    <property type="protein sequence ID" value="POW23018.1"/>
    <property type="molecule type" value="Genomic_DNA"/>
</dbReference>
<reference evidence="2 3" key="1">
    <citation type="submission" date="2017-12" db="EMBL/GenBank/DDBJ databases">
        <title>Gene loss provides genomic basis for host adaptation in cereal stripe rust fungi.</title>
        <authorList>
            <person name="Xia C."/>
        </authorList>
    </citation>
    <scope>NUCLEOTIDE SEQUENCE [LARGE SCALE GENOMIC DNA]</scope>
    <source>
        <strain evidence="2 3">93TX-2</strain>
    </source>
</reference>
<feature type="compositionally biased region" description="Polar residues" evidence="1">
    <location>
        <begin position="171"/>
        <end position="199"/>
    </location>
</feature>
<dbReference type="VEuPathDB" id="FungiDB:PSHT_00609"/>
<accession>A0A2S4WMM1</accession>
<protein>
    <submittedName>
        <fullName evidence="2">Uncharacterized protein</fullName>
    </submittedName>
</protein>
<feature type="compositionally biased region" description="Polar residues" evidence="1">
    <location>
        <begin position="233"/>
        <end position="243"/>
    </location>
</feature>
<keyword evidence="3" id="KW-1185">Reference proteome</keyword>
<feature type="compositionally biased region" description="Basic residues" evidence="1">
    <location>
        <begin position="400"/>
        <end position="409"/>
    </location>
</feature>
<evidence type="ECO:0000313" key="2">
    <source>
        <dbReference type="EMBL" id="POW23018.1"/>
    </source>
</evidence>
<dbReference type="VEuPathDB" id="FungiDB:PSTT_03299"/>
<reference evidence="3" key="3">
    <citation type="journal article" date="2018" name="Mol. Plant Microbe Interact.">
        <title>Genome sequence resources for the wheat stripe rust pathogen (Puccinia striiformis f. sp. tritici) and the barley stripe rust pathogen (Puccinia striiformis f. sp. hordei).</title>
        <authorList>
            <person name="Xia C."/>
            <person name="Wang M."/>
            <person name="Yin C."/>
            <person name="Cornejo O.E."/>
            <person name="Hulbert S.H."/>
            <person name="Chen X."/>
        </authorList>
    </citation>
    <scope>NUCLEOTIDE SEQUENCE [LARGE SCALE GENOMIC DNA]</scope>
    <source>
        <strain evidence="3">93TX-2</strain>
    </source>
</reference>
<proteinExistence type="predicted"/>
<reference evidence="3" key="2">
    <citation type="journal article" date="2018" name="BMC Genomics">
        <title>Genomic insights into host adaptation between the wheat stripe rust pathogen (Puccinia striiformis f. sp. tritici) and the barley stripe rust pathogen (Puccinia striiformis f. sp. hordei).</title>
        <authorList>
            <person name="Xia C."/>
            <person name="Wang M."/>
            <person name="Yin C."/>
            <person name="Cornejo O.E."/>
            <person name="Hulbert S.H."/>
            <person name="Chen X."/>
        </authorList>
    </citation>
    <scope>NUCLEOTIDE SEQUENCE [LARGE SCALE GENOMIC DNA]</scope>
    <source>
        <strain evidence="3">93TX-2</strain>
    </source>
</reference>
<dbReference type="AlphaFoldDB" id="A0A2S4WMM1"/>
<evidence type="ECO:0000313" key="3">
    <source>
        <dbReference type="Proteomes" id="UP000238274"/>
    </source>
</evidence>
<dbReference type="OrthoDB" id="10413477at2759"/>
<sequence length="424" mass="45525">MNLTLSHQTPVGYEARIRQLEGFVHLLLAKLNLADHGGHLPLFSMAPMASSFRYSIKRGLEPVLPNKIAMSLAADWRIGRAIGRKNFTLSTATSATDSVPTPKLTKTTAGFVLPPDAFASSAITSTVIVVESQDQSATSSAINAPATSAPATIVQIVPTPEQHYLARKPPTESNDTSTTEPPDPRSISNPDLSSLSPTARPSAGLQRKIPPSRSRSLDRLPLSGCTEPPGLSDDSTLNSSTIPPSFLAIEGPADLEFFCTCQFSDLTPPESHASSTITSAHNSTPSAPIANAISDTHCHPRDLISSSSPLLNDQPCQEFRNSSNGNFTTSSSAAATTNCSINKDFPGYYDEAELVSITVLDESDDSVDAQLAQDSSWVMLEFNNDMDDYLKLSALTEIKKKKKKKKKKKDTPTSTSDNPVLFYV</sequence>
<organism evidence="2 3">
    <name type="scientific">Puccinia striiformis</name>
    <dbReference type="NCBI Taxonomy" id="27350"/>
    <lineage>
        <taxon>Eukaryota</taxon>
        <taxon>Fungi</taxon>
        <taxon>Dikarya</taxon>
        <taxon>Basidiomycota</taxon>
        <taxon>Pucciniomycotina</taxon>
        <taxon>Pucciniomycetes</taxon>
        <taxon>Pucciniales</taxon>
        <taxon>Pucciniaceae</taxon>
        <taxon>Puccinia</taxon>
    </lineage>
</organism>
<comment type="caution">
    <text evidence="2">The sequence shown here is derived from an EMBL/GenBank/DDBJ whole genome shotgun (WGS) entry which is preliminary data.</text>
</comment>
<feature type="region of interest" description="Disordered" evidence="1">
    <location>
        <begin position="163"/>
        <end position="243"/>
    </location>
</feature>
<feature type="compositionally biased region" description="Low complexity" evidence="1">
    <location>
        <begin position="211"/>
        <end position="223"/>
    </location>
</feature>